<keyword evidence="11" id="KW-1185">Reference proteome</keyword>
<organism evidence="10 11">
    <name type="scientific">Trichuris suis</name>
    <name type="common">pig whipworm</name>
    <dbReference type="NCBI Taxonomy" id="68888"/>
    <lineage>
        <taxon>Eukaryota</taxon>
        <taxon>Metazoa</taxon>
        <taxon>Ecdysozoa</taxon>
        <taxon>Nematoda</taxon>
        <taxon>Enoplea</taxon>
        <taxon>Dorylaimia</taxon>
        <taxon>Trichinellida</taxon>
        <taxon>Trichuridae</taxon>
        <taxon>Trichuris</taxon>
    </lineage>
</organism>
<dbReference type="SUPFAM" id="SSF69593">
    <property type="entry name" value="Glycerol-3-phosphate (1)-acyltransferase"/>
    <property type="match status" value="1"/>
</dbReference>
<sequence>MDWEKLILSSTYETGYKLNDRSNSVPPLERPQKATRDETLREKPACHLYVGLSVTKWNYFNRLLVTNCDSSHLASKLIVSVEVVPLALNMTKTVVDSMQRFVNTFNLKIEKPVQTHLRRVYGALSASMMAAAVGAFVHVATTYWKGTIWSLLLSIVLLLLINGTPHTRENEKLRFCYLIGFSFLSGLSTGPLLDFVISIKPSLVVSAFLASATVFVSFSMAALYAPDRKYLYLIGSLLGMLSTMCWLSLFNLFFGFSFLFQVNLYAGLAVMCGFLLYDTQLIMEKRRMGDTDYIRHCVDLFVDFIGILRRIMIVLAQKEVSLICVFLILIFQHRQSASDSVVRIERDVLRCWSRFEQERSMLLLTIQLVSGLKPFIIAGVVGCTSVPFFCAAIGWRILASFSVSERTRVMVDDMMYSIYQRFLLLFFENVSGVELILYSAAETDANEKALYICNHQSSFDWAVFDMLAIRQNRLGSLRYILKDSLQYLPLYGWYFFAHGGVYVRRGSSFNQSIAIRQLQYLRSLDVPTSLVLFPEGTRFHPSKRQDIAKSRQLAIEADVMPPQKTLLPRFRGMHLMVENLGDAFDAVYDVTIVYECVGQQGEERLLAPGLFEVVCGSAFYKIHVHVDRIPMYLVPRNERSLKRWLYGRFAVKDKPPCRCTAIVNCFLQAGFD</sequence>
<feature type="transmembrane region" description="Helical" evidence="8">
    <location>
        <begin position="120"/>
        <end position="140"/>
    </location>
</feature>
<accession>A0A085MI96</accession>
<evidence type="ECO:0000259" key="9">
    <source>
        <dbReference type="SMART" id="SM00563"/>
    </source>
</evidence>
<dbReference type="InterPro" id="IPR006214">
    <property type="entry name" value="Bax_inhibitor_1-related"/>
</dbReference>
<feature type="transmembrane region" description="Helical" evidence="8">
    <location>
        <begin position="175"/>
        <end position="197"/>
    </location>
</feature>
<dbReference type="GO" id="GO:0036149">
    <property type="term" value="P:phosphatidylinositol acyl-chain remodeling"/>
    <property type="evidence" value="ECO:0007669"/>
    <property type="project" value="TreeGrafter"/>
</dbReference>
<feature type="transmembrane region" description="Helical" evidence="8">
    <location>
        <begin position="375"/>
        <end position="401"/>
    </location>
</feature>
<dbReference type="Pfam" id="PF01027">
    <property type="entry name" value="Bax1-I"/>
    <property type="match status" value="1"/>
</dbReference>
<dbReference type="CDD" id="cd07990">
    <property type="entry name" value="LPLAT_LCLAT1-like"/>
    <property type="match status" value="1"/>
</dbReference>
<dbReference type="PANTHER" id="PTHR10983:SF73">
    <property type="entry name" value="1-ACYL-SN-GLYCEROL-3-PHOSPHATE ACYLTRANSFERASE EPSILON"/>
    <property type="match status" value="1"/>
</dbReference>
<dbReference type="Proteomes" id="UP000030764">
    <property type="component" value="Unassembled WGS sequence"/>
</dbReference>
<name>A0A085MI96_9BILA</name>
<evidence type="ECO:0000313" key="11">
    <source>
        <dbReference type="Proteomes" id="UP000030764"/>
    </source>
</evidence>
<keyword evidence="4 8" id="KW-0812">Transmembrane</keyword>
<dbReference type="Pfam" id="PF01553">
    <property type="entry name" value="Acyltransferase"/>
    <property type="match status" value="1"/>
</dbReference>
<feature type="transmembrane region" description="Helical" evidence="8">
    <location>
        <begin position="256"/>
        <end position="277"/>
    </location>
</feature>
<feature type="transmembrane region" description="Helical" evidence="8">
    <location>
        <begin position="230"/>
        <end position="250"/>
    </location>
</feature>
<keyword evidence="3" id="KW-0808">Transferase</keyword>
<evidence type="ECO:0000256" key="1">
    <source>
        <dbReference type="ARBA" id="ARBA00004141"/>
    </source>
</evidence>
<keyword evidence="6 8" id="KW-0472">Membrane</keyword>
<comment type="similarity">
    <text evidence="2">Belongs to the 1-acyl-sn-glycerol-3-phosphate acyltransferase family.</text>
</comment>
<protein>
    <recommendedName>
        <fullName evidence="9">Phospholipid/glycerol acyltransferase domain-containing protein</fullName>
    </recommendedName>
</protein>
<feature type="domain" description="Phospholipid/glycerol acyltransferase" evidence="9">
    <location>
        <begin position="449"/>
        <end position="574"/>
    </location>
</feature>
<keyword evidence="7" id="KW-0012">Acyltransferase</keyword>
<dbReference type="GO" id="GO:0005739">
    <property type="term" value="C:mitochondrion"/>
    <property type="evidence" value="ECO:0007669"/>
    <property type="project" value="TreeGrafter"/>
</dbReference>
<dbReference type="Pfam" id="PF16076">
    <property type="entry name" value="Acyltransf_C"/>
    <property type="match status" value="1"/>
</dbReference>
<evidence type="ECO:0000256" key="8">
    <source>
        <dbReference type="SAM" id="Phobius"/>
    </source>
</evidence>
<evidence type="ECO:0000256" key="7">
    <source>
        <dbReference type="ARBA" id="ARBA00023315"/>
    </source>
</evidence>
<dbReference type="GO" id="GO:0016020">
    <property type="term" value="C:membrane"/>
    <property type="evidence" value="ECO:0007669"/>
    <property type="project" value="UniProtKB-SubCell"/>
</dbReference>
<feature type="transmembrane region" description="Helical" evidence="8">
    <location>
        <begin position="422"/>
        <end position="441"/>
    </location>
</feature>
<evidence type="ECO:0000256" key="6">
    <source>
        <dbReference type="ARBA" id="ARBA00023136"/>
    </source>
</evidence>
<feature type="transmembrane region" description="Helical" evidence="8">
    <location>
        <begin position="203"/>
        <end position="223"/>
    </location>
</feature>
<dbReference type="GO" id="GO:0005783">
    <property type="term" value="C:endoplasmic reticulum"/>
    <property type="evidence" value="ECO:0007669"/>
    <property type="project" value="TreeGrafter"/>
</dbReference>
<evidence type="ECO:0000256" key="2">
    <source>
        <dbReference type="ARBA" id="ARBA00008655"/>
    </source>
</evidence>
<dbReference type="CDD" id="cd10430">
    <property type="entry name" value="BI-1"/>
    <property type="match status" value="1"/>
</dbReference>
<proteinExistence type="inferred from homology"/>
<dbReference type="AlphaFoldDB" id="A0A085MI96"/>
<keyword evidence="5 8" id="KW-1133">Transmembrane helix</keyword>
<evidence type="ECO:0000256" key="5">
    <source>
        <dbReference type="ARBA" id="ARBA00022989"/>
    </source>
</evidence>
<dbReference type="InterPro" id="IPR032098">
    <property type="entry name" value="Acyltransf_C"/>
</dbReference>
<evidence type="ECO:0000313" key="10">
    <source>
        <dbReference type="EMBL" id="KFD56942.1"/>
    </source>
</evidence>
<comment type="subcellular location">
    <subcellularLocation>
        <location evidence="1">Membrane</location>
        <topology evidence="1">Multi-pass membrane protein</topology>
    </subcellularLocation>
</comment>
<gene>
    <name evidence="10" type="ORF">M513_02199</name>
</gene>
<dbReference type="PANTHER" id="PTHR10983">
    <property type="entry name" value="1-ACYLGLYCEROL-3-PHOSPHATE ACYLTRANSFERASE-RELATED"/>
    <property type="match status" value="1"/>
</dbReference>
<dbReference type="EMBL" id="KL363191">
    <property type="protein sequence ID" value="KFD56942.1"/>
    <property type="molecule type" value="Genomic_DNA"/>
</dbReference>
<dbReference type="SMART" id="SM00563">
    <property type="entry name" value="PlsC"/>
    <property type="match status" value="1"/>
</dbReference>
<dbReference type="GO" id="GO:0016746">
    <property type="term" value="F:acyltransferase activity"/>
    <property type="evidence" value="ECO:0007669"/>
    <property type="project" value="UniProtKB-KW"/>
</dbReference>
<feature type="transmembrane region" description="Helical" evidence="8">
    <location>
        <begin position="146"/>
        <end position="163"/>
    </location>
</feature>
<dbReference type="InterPro" id="IPR002123">
    <property type="entry name" value="Plipid/glycerol_acylTrfase"/>
</dbReference>
<feature type="transmembrane region" description="Helical" evidence="8">
    <location>
        <begin position="311"/>
        <end position="331"/>
    </location>
</feature>
<evidence type="ECO:0000256" key="3">
    <source>
        <dbReference type="ARBA" id="ARBA00022679"/>
    </source>
</evidence>
<feature type="non-terminal residue" evidence="10">
    <location>
        <position position="672"/>
    </location>
</feature>
<evidence type="ECO:0000256" key="4">
    <source>
        <dbReference type="ARBA" id="ARBA00022692"/>
    </source>
</evidence>
<reference evidence="10 11" key="1">
    <citation type="journal article" date="2014" name="Nat. Genet.">
        <title>Genome and transcriptome of the porcine whipworm Trichuris suis.</title>
        <authorList>
            <person name="Jex A.R."/>
            <person name="Nejsum P."/>
            <person name="Schwarz E.M."/>
            <person name="Hu L."/>
            <person name="Young N.D."/>
            <person name="Hall R.S."/>
            <person name="Korhonen P.K."/>
            <person name="Liao S."/>
            <person name="Thamsborg S."/>
            <person name="Xia J."/>
            <person name="Xu P."/>
            <person name="Wang S."/>
            <person name="Scheerlinck J.P."/>
            <person name="Hofmann A."/>
            <person name="Sternberg P.W."/>
            <person name="Wang J."/>
            <person name="Gasser R.B."/>
        </authorList>
    </citation>
    <scope>NUCLEOTIDE SEQUENCE [LARGE SCALE GENOMIC DNA]</scope>
    <source>
        <strain evidence="10">DCEP-RM93M</strain>
    </source>
</reference>